<organism evidence="1 2">
    <name type="scientific">Mythimna loreyi</name>
    <dbReference type="NCBI Taxonomy" id="667449"/>
    <lineage>
        <taxon>Eukaryota</taxon>
        <taxon>Metazoa</taxon>
        <taxon>Ecdysozoa</taxon>
        <taxon>Arthropoda</taxon>
        <taxon>Hexapoda</taxon>
        <taxon>Insecta</taxon>
        <taxon>Pterygota</taxon>
        <taxon>Neoptera</taxon>
        <taxon>Endopterygota</taxon>
        <taxon>Lepidoptera</taxon>
        <taxon>Glossata</taxon>
        <taxon>Ditrysia</taxon>
        <taxon>Noctuoidea</taxon>
        <taxon>Noctuidae</taxon>
        <taxon>Noctuinae</taxon>
        <taxon>Hadenini</taxon>
        <taxon>Mythimna</taxon>
    </lineage>
</organism>
<evidence type="ECO:0000313" key="1">
    <source>
        <dbReference type="EMBL" id="KAJ8719277.1"/>
    </source>
</evidence>
<comment type="caution">
    <text evidence="1">The sequence shown here is derived from an EMBL/GenBank/DDBJ whole genome shotgun (WGS) entry which is preliminary data.</text>
</comment>
<sequence length="866" mass="97531">MPPFRNGLLKRKASSVESNQNVSSKATDESEDGSADEDLLRGELDTAADATDSEHQDGEEAASDHEQDEVLFDDSADSTFGDDDQADIASDESSDLTDSEADDESENDDDDDSDKEDNSDDYEASVDSGAESGVTHTHSGASDSETDTPEKKQVKVSKATKQIPDSDIKPRGIKNAKQKSSKESEHRTKKQDKTKSKTDDSIDRLADTIQKASVNIQPVGLKDEYESGDTSDEEDRRNTVGSVPMWWYNEYPHVGYDTDGRRIIKPPQRDQIDDFLKKCEDPDFWRTVRDPSTGQDVVLSKQDLELIHRLREGHVPDAAHDDYQPWVEWFSREVLATPLRAFPEHKRSFLPSRSEQQQVARIVHALKMGWTKTRKQLADERRSKREKHFYNLWGSAASEEEERQRGIHKHIPAPRRALPSHAESYNPPPEYLLDAKELKEWNKLSETPWKRKYTFLPTRHASLREVPAYERFTRERFLRCLDLYLAPRAIKMRLTIGPDDLVPKLPAPRDLQPFPTAEALQLRGHVGLVRSADFDPSGQYIVSGGDDATVKVWETSTGRCLRSIAVECAVSRVAWGPAPGLSLVAAAAGARLLLLNPGADIGAHRVAARTDELLDEPPPQHDVQADPRTASCAEWQRVSPEQWARGVRLSVLHFRAVTHVAWHARGDYVCVSLADAASRAVVVHQLSRRRSQLPFSRNKGLVQCAIFHPTRPLLFVATQRVVRVYDLVRQELVRKLLTGAQWVSHMAVHPAGDNLLVASYDRKLIWFDLELSSKPYQTLRLHGGAVRCVAFHRRYPLFASAGDDEHIVVSHGMVYNDLLQNPLLVPLKQLRCGPPAQQLCVLELRWHPTQPWLLAAQADSTLRLYT</sequence>
<protein>
    <submittedName>
        <fullName evidence="1">Uncharacterized protein</fullName>
    </submittedName>
</protein>
<evidence type="ECO:0000313" key="2">
    <source>
        <dbReference type="Proteomes" id="UP001231649"/>
    </source>
</evidence>
<accession>A0ACC2QKJ2</accession>
<name>A0ACC2QKJ2_9NEOP</name>
<dbReference type="Proteomes" id="UP001231649">
    <property type="component" value="Chromosome 3"/>
</dbReference>
<proteinExistence type="predicted"/>
<dbReference type="EMBL" id="CM056779">
    <property type="protein sequence ID" value="KAJ8719277.1"/>
    <property type="molecule type" value="Genomic_DNA"/>
</dbReference>
<keyword evidence="2" id="KW-1185">Reference proteome</keyword>
<reference evidence="1" key="1">
    <citation type="submission" date="2023-03" db="EMBL/GenBank/DDBJ databases">
        <title>Chromosome-level genomes of two armyworms, Mythimna separata and Mythimna loreyi, provide insights into the biosynthesis and reception of sex pheromones.</title>
        <authorList>
            <person name="Zhao H."/>
        </authorList>
    </citation>
    <scope>NUCLEOTIDE SEQUENCE</scope>
    <source>
        <strain evidence="1">BeijingLab</strain>
    </source>
</reference>
<gene>
    <name evidence="1" type="ORF">PYW08_011452</name>
</gene>